<dbReference type="InterPro" id="IPR050087">
    <property type="entry name" value="AON_synthase_class-II"/>
</dbReference>
<keyword evidence="5" id="KW-1185">Reference proteome</keyword>
<dbReference type="KEGG" id="mut:GVT53_09680"/>
<dbReference type="AlphaFoldDB" id="A0A6G7J2P8"/>
<evidence type="ECO:0000256" key="3">
    <source>
        <dbReference type="ARBA" id="ARBA00022898"/>
    </source>
</evidence>
<evidence type="ECO:0000313" key="4">
    <source>
        <dbReference type="EMBL" id="QII44940.1"/>
    </source>
</evidence>
<dbReference type="PANTHER" id="PTHR13693:SF100">
    <property type="entry name" value="8-AMINO-7-OXONONANOATE SYNTHASE"/>
    <property type="match status" value="1"/>
</dbReference>
<dbReference type="PANTHER" id="PTHR13693">
    <property type="entry name" value="CLASS II AMINOTRANSFERASE/8-AMINO-7-OXONONANOATE SYNTHASE"/>
    <property type="match status" value="1"/>
</dbReference>
<dbReference type="SUPFAM" id="SSF53383">
    <property type="entry name" value="PLP-dependent transferases"/>
    <property type="match status" value="1"/>
</dbReference>
<evidence type="ECO:0000256" key="1">
    <source>
        <dbReference type="ARBA" id="ARBA00001933"/>
    </source>
</evidence>
<dbReference type="InterPro" id="IPR015424">
    <property type="entry name" value="PyrdxlP-dep_Trfase"/>
</dbReference>
<reference evidence="4 5" key="1">
    <citation type="submission" date="2020-02" db="EMBL/GenBank/DDBJ databases">
        <title>Complete genome of Muricauda sp. 501str8.</title>
        <authorList>
            <person name="Dong B."/>
            <person name="Zhu S."/>
            <person name="Yang J."/>
            <person name="Chen J."/>
        </authorList>
    </citation>
    <scope>NUCLEOTIDE SEQUENCE [LARGE SCALE GENOMIC DNA]</scope>
    <source>
        <strain evidence="4 5">501str8</strain>
    </source>
</reference>
<dbReference type="InterPro" id="IPR015421">
    <property type="entry name" value="PyrdxlP-dep_Trfase_major"/>
</dbReference>
<evidence type="ECO:0000256" key="2">
    <source>
        <dbReference type="ARBA" id="ARBA00022679"/>
    </source>
</evidence>
<protein>
    <submittedName>
        <fullName evidence="4">Pyridoxal phosphate-dependent aminotransferase family protein</fullName>
    </submittedName>
</protein>
<dbReference type="Gene3D" id="3.40.640.10">
    <property type="entry name" value="Type I PLP-dependent aspartate aminotransferase-like (Major domain)"/>
    <property type="match status" value="1"/>
</dbReference>
<name>A0A6G7J2P8_9FLAO</name>
<proteinExistence type="predicted"/>
<keyword evidence="2 4" id="KW-0808">Transferase</keyword>
<dbReference type="RefSeq" id="WP_166248465.1">
    <property type="nucleotide sequence ID" value="NZ_CP049616.1"/>
</dbReference>
<accession>A0A6G7J2P8</accession>
<dbReference type="Gene3D" id="3.90.1150.10">
    <property type="entry name" value="Aspartate Aminotransferase, domain 1"/>
    <property type="match status" value="1"/>
</dbReference>
<dbReference type="InterPro" id="IPR015422">
    <property type="entry name" value="PyrdxlP-dep_Trfase_small"/>
</dbReference>
<keyword evidence="3" id="KW-0663">Pyridoxal phosphate</keyword>
<sequence>MAYPIQSIPDREILIGGKPYLYFGGTSYLGLQNYAPFKELYLKNVSTYGMQYGASRKSNLQLSIYEEAELYLANWVGCEGCATMSSGYLAAQLVVHTLLDRGHPVFAAPNAHTALLINGVKQSKDFVQLSNKISKTVHGTKLPVLLFDTIDFSGNQFLNFDGLRQLPLDKMILVGDDSHGIGIVGDNGNGCYRMLKALQPAKLMVCCSLGKALGTQAGAVFGDASDTKMLQSTPFYGGASPASPAFMATLMGAKEVYSKRLMELKGNYQNFRSQLKNPAFFNHMDGHPTFEFQDTSVATALNKSGFIFTNFNYPDENGPLVSRIVLSAYHTKQDIENLAHCINTITG</sequence>
<dbReference type="Proteomes" id="UP000502928">
    <property type="component" value="Chromosome"/>
</dbReference>
<dbReference type="GO" id="GO:0009102">
    <property type="term" value="P:biotin biosynthetic process"/>
    <property type="evidence" value="ECO:0007669"/>
    <property type="project" value="TreeGrafter"/>
</dbReference>
<keyword evidence="4" id="KW-0032">Aminotransferase</keyword>
<dbReference type="GO" id="GO:0008710">
    <property type="term" value="F:8-amino-7-oxononanoate synthase activity"/>
    <property type="evidence" value="ECO:0007669"/>
    <property type="project" value="TreeGrafter"/>
</dbReference>
<gene>
    <name evidence="4" type="ORF">GVT53_09680</name>
</gene>
<organism evidence="4 5">
    <name type="scientific">Flagellimonas oceani</name>
    <dbReference type="NCBI Taxonomy" id="2698672"/>
    <lineage>
        <taxon>Bacteria</taxon>
        <taxon>Pseudomonadati</taxon>
        <taxon>Bacteroidota</taxon>
        <taxon>Flavobacteriia</taxon>
        <taxon>Flavobacteriales</taxon>
        <taxon>Flavobacteriaceae</taxon>
        <taxon>Flagellimonas</taxon>
    </lineage>
</organism>
<comment type="cofactor">
    <cofactor evidence="1">
        <name>pyridoxal 5'-phosphate</name>
        <dbReference type="ChEBI" id="CHEBI:597326"/>
    </cofactor>
</comment>
<dbReference type="GO" id="GO:0008483">
    <property type="term" value="F:transaminase activity"/>
    <property type="evidence" value="ECO:0007669"/>
    <property type="project" value="UniProtKB-KW"/>
</dbReference>
<dbReference type="EMBL" id="CP049616">
    <property type="protein sequence ID" value="QII44940.1"/>
    <property type="molecule type" value="Genomic_DNA"/>
</dbReference>
<evidence type="ECO:0000313" key="5">
    <source>
        <dbReference type="Proteomes" id="UP000502928"/>
    </source>
</evidence>